<gene>
    <name evidence="2" type="ORF">EVAR_275_1</name>
</gene>
<reference evidence="2 3" key="1">
    <citation type="journal article" date="2019" name="Commun. Biol.">
        <title>The bagworm genome reveals a unique fibroin gene that provides high tensile strength.</title>
        <authorList>
            <person name="Kono N."/>
            <person name="Nakamura H."/>
            <person name="Ohtoshi R."/>
            <person name="Tomita M."/>
            <person name="Numata K."/>
            <person name="Arakawa K."/>
        </authorList>
    </citation>
    <scope>NUCLEOTIDE SEQUENCE [LARGE SCALE GENOMIC DNA]</scope>
</reference>
<proteinExistence type="predicted"/>
<feature type="region of interest" description="Disordered" evidence="1">
    <location>
        <begin position="43"/>
        <end position="70"/>
    </location>
</feature>
<dbReference type="AlphaFoldDB" id="A0A4C1SCJ7"/>
<evidence type="ECO:0000313" key="2">
    <source>
        <dbReference type="EMBL" id="GBO98809.1"/>
    </source>
</evidence>
<organism evidence="2 3">
    <name type="scientific">Eumeta variegata</name>
    <name type="common">Bagworm moth</name>
    <name type="synonym">Eumeta japonica</name>
    <dbReference type="NCBI Taxonomy" id="151549"/>
    <lineage>
        <taxon>Eukaryota</taxon>
        <taxon>Metazoa</taxon>
        <taxon>Ecdysozoa</taxon>
        <taxon>Arthropoda</taxon>
        <taxon>Hexapoda</taxon>
        <taxon>Insecta</taxon>
        <taxon>Pterygota</taxon>
        <taxon>Neoptera</taxon>
        <taxon>Endopterygota</taxon>
        <taxon>Lepidoptera</taxon>
        <taxon>Glossata</taxon>
        <taxon>Ditrysia</taxon>
        <taxon>Tineoidea</taxon>
        <taxon>Psychidae</taxon>
        <taxon>Oiketicinae</taxon>
        <taxon>Eumeta</taxon>
    </lineage>
</organism>
<accession>A0A4C1SCJ7</accession>
<feature type="region of interest" description="Disordered" evidence="1">
    <location>
        <begin position="1"/>
        <end position="24"/>
    </location>
</feature>
<dbReference type="EMBL" id="BGZK01000001">
    <property type="protein sequence ID" value="GBO98809.1"/>
    <property type="molecule type" value="Genomic_DNA"/>
</dbReference>
<protein>
    <submittedName>
        <fullName evidence="2">Uncharacterized protein</fullName>
    </submittedName>
</protein>
<sequence>MTKGDARRARAAAQPAPAHTPDRDARCVRDCCMQFSGLIRSERGAIGNDNGSLKSRDGPASKSGLVSGPD</sequence>
<comment type="caution">
    <text evidence="2">The sequence shown here is derived from an EMBL/GenBank/DDBJ whole genome shotgun (WGS) entry which is preliminary data.</text>
</comment>
<keyword evidence="3" id="KW-1185">Reference proteome</keyword>
<evidence type="ECO:0000313" key="3">
    <source>
        <dbReference type="Proteomes" id="UP000299102"/>
    </source>
</evidence>
<evidence type="ECO:0000256" key="1">
    <source>
        <dbReference type="SAM" id="MobiDB-lite"/>
    </source>
</evidence>
<dbReference type="Proteomes" id="UP000299102">
    <property type="component" value="Unassembled WGS sequence"/>
</dbReference>
<name>A0A4C1SCJ7_EUMVA</name>